<gene>
    <name evidence="1" type="ORF">ENT87_05870</name>
    <name evidence="2" type="ORF">ENU30_09030</name>
</gene>
<name>A0A7J3I8G0_9CREN</name>
<organism evidence="1">
    <name type="scientific">Ignisphaera aggregans</name>
    <dbReference type="NCBI Taxonomy" id="334771"/>
    <lineage>
        <taxon>Archaea</taxon>
        <taxon>Thermoproteota</taxon>
        <taxon>Thermoprotei</taxon>
        <taxon>Desulfurococcales</taxon>
        <taxon>Desulfurococcaceae</taxon>
        <taxon>Ignisphaera</taxon>
    </lineage>
</organism>
<dbReference type="InterPro" id="IPR013984">
    <property type="entry name" value="Ald_Fedxn_OxRdtase_dom2"/>
</dbReference>
<evidence type="ECO:0000313" key="1">
    <source>
        <dbReference type="EMBL" id="HGN37056.1"/>
    </source>
</evidence>
<dbReference type="EMBL" id="DTBZ01000169">
    <property type="protein sequence ID" value="HGQ19093.1"/>
    <property type="molecule type" value="Genomic_DNA"/>
</dbReference>
<accession>A0A7J3I8G0</accession>
<comment type="caution">
    <text evidence="1">The sequence shown here is derived from an EMBL/GenBank/DDBJ whole genome shotgun (WGS) entry which is preliminary data.</text>
</comment>
<evidence type="ECO:0000313" key="2">
    <source>
        <dbReference type="EMBL" id="HGQ19093.1"/>
    </source>
</evidence>
<protein>
    <submittedName>
        <fullName evidence="1">Uncharacterized protein</fullName>
    </submittedName>
</protein>
<dbReference type="AlphaFoldDB" id="A0A7J3I8G0"/>
<proteinExistence type="predicted"/>
<sequence length="61" mass="6720">MTVHRQGIGNVLTEGVTRVLKIIGKDSVYYIPHVKEFKVSAHGANHLRPLTTLDKPGAIEI</sequence>
<reference evidence="1" key="1">
    <citation type="journal article" date="2020" name="mSystems">
        <title>Genome- and Community-Level Interaction Insights into Carbon Utilization and Element Cycling Functions of Hydrothermarchaeota in Hydrothermal Sediment.</title>
        <authorList>
            <person name="Zhou Z."/>
            <person name="Liu Y."/>
            <person name="Xu W."/>
            <person name="Pan J."/>
            <person name="Luo Z.H."/>
            <person name="Li M."/>
        </authorList>
    </citation>
    <scope>NUCLEOTIDE SEQUENCE [LARGE SCALE GENOMIC DNA]</scope>
    <source>
        <strain evidence="1">SpSt-618</strain>
        <strain evidence="2">SpSt-657</strain>
    </source>
</reference>
<dbReference type="EMBL" id="DTAI01000170">
    <property type="protein sequence ID" value="HGN37056.1"/>
    <property type="molecule type" value="Genomic_DNA"/>
</dbReference>
<dbReference type="Gene3D" id="1.10.569.10">
    <property type="entry name" value="Aldehyde Ferredoxin Oxidoreductase Protein, subunit A, domain 2"/>
    <property type="match status" value="1"/>
</dbReference>